<dbReference type="STRING" id="1230453.C453_12926"/>
<evidence type="ECO:0000313" key="2">
    <source>
        <dbReference type="Proteomes" id="UP000011612"/>
    </source>
</evidence>
<gene>
    <name evidence="1" type="ORF">C453_12926</name>
</gene>
<keyword evidence="2" id="KW-1185">Reference proteome</keyword>
<dbReference type="Proteomes" id="UP000011612">
    <property type="component" value="Unassembled WGS sequence"/>
</dbReference>
<comment type="caution">
    <text evidence="1">The sequence shown here is derived from an EMBL/GenBank/DDBJ whole genome shotgun (WGS) entry which is preliminary data.</text>
</comment>
<sequence length="104" mass="11454">MPHPDLSNTIERALESSEGAVVGEEFGVDIHRIIAPDEPHDFVHPVLAIVVEFDNGAVFADWNIDAWPDDEQLDAPHVSIYGSLDDLGRVTEGTLEHLTRVTGR</sequence>
<organism evidence="1 2">
    <name type="scientific">Haloferax elongans ATCC BAA-1513</name>
    <dbReference type="NCBI Taxonomy" id="1230453"/>
    <lineage>
        <taxon>Archaea</taxon>
        <taxon>Methanobacteriati</taxon>
        <taxon>Methanobacteriota</taxon>
        <taxon>Stenosarchaea group</taxon>
        <taxon>Halobacteria</taxon>
        <taxon>Halobacteriales</taxon>
        <taxon>Haloferacaceae</taxon>
        <taxon>Haloferax</taxon>
    </lineage>
</organism>
<dbReference type="PATRIC" id="fig|1230453.4.peg.2558"/>
<reference evidence="1 2" key="1">
    <citation type="journal article" date="2014" name="PLoS Genet.">
        <title>Phylogenetically driven sequencing of extremely halophilic archaea reveals strategies for static and dynamic osmo-response.</title>
        <authorList>
            <person name="Becker E.A."/>
            <person name="Seitzer P.M."/>
            <person name="Tritt A."/>
            <person name="Larsen D."/>
            <person name="Krusor M."/>
            <person name="Yao A.I."/>
            <person name="Wu D."/>
            <person name="Madern D."/>
            <person name="Eisen J.A."/>
            <person name="Darling A.E."/>
            <person name="Facciotti M.T."/>
        </authorList>
    </citation>
    <scope>NUCLEOTIDE SEQUENCE [LARGE SCALE GENOMIC DNA]</scope>
    <source>
        <strain evidence="1 2">ATCC BAA-1513</strain>
    </source>
</reference>
<dbReference type="RefSeq" id="WP_008325010.1">
    <property type="nucleotide sequence ID" value="NZ_AOLK01000020.1"/>
</dbReference>
<evidence type="ECO:0000313" key="1">
    <source>
        <dbReference type="EMBL" id="ELZ84450.1"/>
    </source>
</evidence>
<accession>M0HIS6</accession>
<dbReference type="EMBL" id="AOLK01000020">
    <property type="protein sequence ID" value="ELZ84450.1"/>
    <property type="molecule type" value="Genomic_DNA"/>
</dbReference>
<proteinExistence type="predicted"/>
<dbReference type="OrthoDB" id="291352at2157"/>
<protein>
    <submittedName>
        <fullName evidence="1">Uncharacterized protein</fullName>
    </submittedName>
</protein>
<name>M0HIS6_HALEO</name>
<dbReference type="AlphaFoldDB" id="M0HIS6"/>